<accession>A0A8T4L813</accession>
<evidence type="ECO:0000256" key="1">
    <source>
        <dbReference type="SAM" id="MobiDB-lite"/>
    </source>
</evidence>
<protein>
    <submittedName>
        <fullName evidence="2">Uncharacterized protein</fullName>
    </submittedName>
</protein>
<evidence type="ECO:0000313" key="2">
    <source>
        <dbReference type="EMBL" id="MBS3063051.1"/>
    </source>
</evidence>
<dbReference type="Proteomes" id="UP000678237">
    <property type="component" value="Unassembled WGS sequence"/>
</dbReference>
<reference evidence="2" key="2">
    <citation type="submission" date="2021-05" db="EMBL/GenBank/DDBJ databases">
        <title>Protein family content uncovers lineage relationships and bacterial pathway maintenance mechanisms in DPANN archaea.</title>
        <authorList>
            <person name="Castelle C.J."/>
            <person name="Meheust R."/>
            <person name="Jaffe A.L."/>
            <person name="Seitz K."/>
            <person name="Gong X."/>
            <person name="Baker B.J."/>
            <person name="Banfield J.F."/>
        </authorList>
    </citation>
    <scope>NUCLEOTIDE SEQUENCE</scope>
    <source>
        <strain evidence="2">RIFCSPLOWO2_01_FULL_58_19</strain>
    </source>
</reference>
<feature type="region of interest" description="Disordered" evidence="1">
    <location>
        <begin position="195"/>
        <end position="267"/>
    </location>
</feature>
<dbReference type="EMBL" id="JAGVWE010000004">
    <property type="protein sequence ID" value="MBS3063051.1"/>
    <property type="molecule type" value="Genomic_DNA"/>
</dbReference>
<reference evidence="2" key="1">
    <citation type="submission" date="2021-03" db="EMBL/GenBank/DDBJ databases">
        <authorList>
            <person name="Jaffe A."/>
        </authorList>
    </citation>
    <scope>NUCLEOTIDE SEQUENCE</scope>
    <source>
        <strain evidence="2">RIFCSPLOWO2_01_FULL_58_19</strain>
    </source>
</reference>
<organism evidence="2 3">
    <name type="scientific">Candidatus Iainarchaeum sp</name>
    <dbReference type="NCBI Taxonomy" id="3101447"/>
    <lineage>
        <taxon>Archaea</taxon>
        <taxon>Candidatus Iainarchaeota</taxon>
        <taxon>Candidatus Iainarchaeia</taxon>
        <taxon>Candidatus Iainarchaeales</taxon>
        <taxon>Candidatus Iainarchaeaceae</taxon>
        <taxon>Candidatus Iainarchaeum</taxon>
    </lineage>
</organism>
<name>A0A8T4L813_9ARCH</name>
<dbReference type="AlphaFoldDB" id="A0A8T4L813"/>
<evidence type="ECO:0000313" key="3">
    <source>
        <dbReference type="Proteomes" id="UP000678237"/>
    </source>
</evidence>
<feature type="compositionally biased region" description="Basic and acidic residues" evidence="1">
    <location>
        <begin position="195"/>
        <end position="211"/>
    </location>
</feature>
<comment type="caution">
    <text evidence="2">The sequence shown here is derived from an EMBL/GenBank/DDBJ whole genome shotgun (WGS) entry which is preliminary data.</text>
</comment>
<proteinExistence type="predicted"/>
<sequence>MPTPRPLHERIAPARVLWWMKTRQRSRLHPATPWAKIFGYIDDPHALRGLPKLRQWLAKQLNLKNVPLPESGVHDFPLNGQWILFTTGVGRKREQTAREVARARPGARFIGGQRQARQAALEQLALDALEAVAKPPLLGRGRKAFLAEGTVSFDEALARGAAQRVAREEATGSQTGRELMETVVSRALEAYENALETKKREAEARVEGARRREIRRLIPAPPSQAGRPAPAYQADRLATDQTRPAPNGKKRRPRANPAAPAPPVLRREPLALGPRHFYKPYEEYLERTRDHRPRFVLQVVDQQSPTNQFIRRVLDLALPKPVAANIGLRRKYAWGVVKVLLTAGRVNRNVHVRKKYFVDKSGGTRIPGGYMADVVEQLIREGLIVESHGHSDGYEFNYDHPIMRTVQG</sequence>
<gene>
    <name evidence="2" type="ORF">J4203_04210</name>
</gene>